<name>A0A0R1K7E4_9LACO</name>
<sequence length="207" mass="23842">MKNKNIPFTGIDIIDDIKNNGTINYYSLNIVDDVEKSIVREKYLYGLTNLIYLDVDEVINLNSRAQEIFVEKGTYGVEGVSDLNHVRYTLDMVKDSISFGSDQLPTIATKAAYLWHKIAKFQAFKNGNKRTAMLSTLVFLHSNGYDFQYKNGLKKELIDMSQRIAQYSESDDSAIKFIRNYILKNIKLNINNEEWDMLEKLGNSKVE</sequence>
<dbReference type="InterPro" id="IPR006440">
    <property type="entry name" value="Doc"/>
</dbReference>
<accession>A0A0R1K7E4</accession>
<organism evidence="2 3">
    <name type="scientific">Companilactobacillus nodensis DSM 19682 = JCM 14932 = NBRC 107160</name>
    <dbReference type="NCBI Taxonomy" id="1423775"/>
    <lineage>
        <taxon>Bacteria</taxon>
        <taxon>Bacillati</taxon>
        <taxon>Bacillota</taxon>
        <taxon>Bacilli</taxon>
        <taxon>Lactobacillales</taxon>
        <taxon>Lactobacillaceae</taxon>
        <taxon>Companilactobacillus</taxon>
    </lineage>
</organism>
<dbReference type="InterPro" id="IPR036597">
    <property type="entry name" value="Fido-like_dom_sf"/>
</dbReference>
<dbReference type="PANTHER" id="PTHR39426">
    <property type="entry name" value="HOMOLOGY TO DEATH-ON-CURING PROTEIN OF PHAGE P1"/>
    <property type="match status" value="1"/>
</dbReference>
<dbReference type="Pfam" id="PF02661">
    <property type="entry name" value="Fic"/>
    <property type="match status" value="1"/>
</dbReference>
<evidence type="ECO:0000259" key="1">
    <source>
        <dbReference type="PROSITE" id="PS51459"/>
    </source>
</evidence>
<protein>
    <recommendedName>
        <fullName evidence="1">Fido domain-containing protein</fullName>
    </recommendedName>
</protein>
<evidence type="ECO:0000313" key="2">
    <source>
        <dbReference type="EMBL" id="KRK79243.1"/>
    </source>
</evidence>
<proteinExistence type="predicted"/>
<dbReference type="STRING" id="1423775.FD03_GL001609"/>
<dbReference type="InterPro" id="IPR003812">
    <property type="entry name" value="Fido"/>
</dbReference>
<dbReference type="SUPFAM" id="SSF140931">
    <property type="entry name" value="Fic-like"/>
    <property type="match status" value="1"/>
</dbReference>
<dbReference type="PATRIC" id="fig|1423775.4.peg.1640"/>
<dbReference type="RefSeq" id="WP_025023142.1">
    <property type="nucleotide sequence ID" value="NZ_AZDZ01000019.1"/>
</dbReference>
<keyword evidence="3" id="KW-1185">Reference proteome</keyword>
<dbReference type="Gene3D" id="1.20.120.1870">
    <property type="entry name" value="Fic/DOC protein, Fido domain"/>
    <property type="match status" value="1"/>
</dbReference>
<dbReference type="PROSITE" id="PS51459">
    <property type="entry name" value="FIDO"/>
    <property type="match status" value="1"/>
</dbReference>
<dbReference type="PANTHER" id="PTHR39426:SF1">
    <property type="entry name" value="HOMOLOGY TO DEATH-ON-CURING PROTEIN OF PHAGE P1"/>
    <property type="match status" value="1"/>
</dbReference>
<dbReference type="EMBL" id="AZDZ01000019">
    <property type="protein sequence ID" value="KRK79243.1"/>
    <property type="molecule type" value="Genomic_DNA"/>
</dbReference>
<dbReference type="OrthoDB" id="9802752at2"/>
<gene>
    <name evidence="2" type="ORF">FD03_GL001609</name>
</gene>
<dbReference type="Proteomes" id="UP000051248">
    <property type="component" value="Unassembled WGS sequence"/>
</dbReference>
<dbReference type="GO" id="GO:0016301">
    <property type="term" value="F:kinase activity"/>
    <property type="evidence" value="ECO:0007669"/>
    <property type="project" value="InterPro"/>
</dbReference>
<dbReference type="InterPro" id="IPR053737">
    <property type="entry name" value="Type_II_TA_Toxin"/>
</dbReference>
<dbReference type="NCBIfam" id="TIGR01550">
    <property type="entry name" value="DOC_P1"/>
    <property type="match status" value="1"/>
</dbReference>
<evidence type="ECO:0000313" key="3">
    <source>
        <dbReference type="Proteomes" id="UP000051248"/>
    </source>
</evidence>
<reference evidence="2 3" key="1">
    <citation type="journal article" date="2015" name="Genome Announc.">
        <title>Expanding the biotechnology potential of lactobacilli through comparative genomics of 213 strains and associated genera.</title>
        <authorList>
            <person name="Sun Z."/>
            <person name="Harris H.M."/>
            <person name="McCann A."/>
            <person name="Guo C."/>
            <person name="Argimon S."/>
            <person name="Zhang W."/>
            <person name="Yang X."/>
            <person name="Jeffery I.B."/>
            <person name="Cooney J.C."/>
            <person name="Kagawa T.F."/>
            <person name="Liu W."/>
            <person name="Song Y."/>
            <person name="Salvetti E."/>
            <person name="Wrobel A."/>
            <person name="Rasinkangas P."/>
            <person name="Parkhill J."/>
            <person name="Rea M.C."/>
            <person name="O'Sullivan O."/>
            <person name="Ritari J."/>
            <person name="Douillard F.P."/>
            <person name="Paul Ross R."/>
            <person name="Yang R."/>
            <person name="Briner A.E."/>
            <person name="Felis G.E."/>
            <person name="de Vos W.M."/>
            <person name="Barrangou R."/>
            <person name="Klaenhammer T.R."/>
            <person name="Caufield P.W."/>
            <person name="Cui Y."/>
            <person name="Zhang H."/>
            <person name="O'Toole P.W."/>
        </authorList>
    </citation>
    <scope>NUCLEOTIDE SEQUENCE [LARGE SCALE GENOMIC DNA]</scope>
    <source>
        <strain evidence="2 3">DSM 19682</strain>
    </source>
</reference>
<comment type="caution">
    <text evidence="2">The sequence shown here is derived from an EMBL/GenBank/DDBJ whole genome shotgun (WGS) entry which is preliminary data.</text>
</comment>
<feature type="domain" description="Fido" evidence="1">
    <location>
        <begin position="39"/>
        <end position="184"/>
    </location>
</feature>
<dbReference type="AlphaFoldDB" id="A0A0R1K7E4"/>